<evidence type="ECO:0000256" key="3">
    <source>
        <dbReference type="ARBA" id="ARBA00018886"/>
    </source>
</evidence>
<evidence type="ECO:0000313" key="10">
    <source>
        <dbReference type="Proteomes" id="UP001150941"/>
    </source>
</evidence>
<dbReference type="Proteomes" id="UP001150941">
    <property type="component" value="Unassembled WGS sequence"/>
</dbReference>
<dbReference type="GO" id="GO:0050661">
    <property type="term" value="F:NADP binding"/>
    <property type="evidence" value="ECO:0007669"/>
    <property type="project" value="InterPro"/>
</dbReference>
<keyword evidence="10" id="KW-1185">Reference proteome</keyword>
<reference evidence="9" key="2">
    <citation type="journal article" date="2023" name="IMA Fungus">
        <title>Comparative genomic study of the Penicillium genus elucidates a diverse pangenome and 15 lateral gene transfer events.</title>
        <authorList>
            <person name="Petersen C."/>
            <person name="Sorensen T."/>
            <person name="Nielsen M.R."/>
            <person name="Sondergaard T.E."/>
            <person name="Sorensen J.L."/>
            <person name="Fitzpatrick D.A."/>
            <person name="Frisvad J.C."/>
            <person name="Nielsen K.L."/>
        </authorList>
    </citation>
    <scope>NUCLEOTIDE SEQUENCE</scope>
    <source>
        <strain evidence="9">IBT 19713</strain>
    </source>
</reference>
<comment type="similarity">
    <text evidence="7">Belongs to the dihydrofolate reductase family.</text>
</comment>
<dbReference type="CDD" id="cd00209">
    <property type="entry name" value="DHFR"/>
    <property type="match status" value="1"/>
</dbReference>
<keyword evidence="4" id="KW-0554">One-carbon metabolism</keyword>
<evidence type="ECO:0000256" key="1">
    <source>
        <dbReference type="ARBA" id="ARBA00004903"/>
    </source>
</evidence>
<dbReference type="RefSeq" id="XP_058331405.1">
    <property type="nucleotide sequence ID" value="XM_058472402.1"/>
</dbReference>
<dbReference type="GO" id="GO:0005739">
    <property type="term" value="C:mitochondrion"/>
    <property type="evidence" value="ECO:0007669"/>
    <property type="project" value="TreeGrafter"/>
</dbReference>
<evidence type="ECO:0000256" key="4">
    <source>
        <dbReference type="ARBA" id="ARBA00022563"/>
    </source>
</evidence>
<dbReference type="PROSITE" id="PS00075">
    <property type="entry name" value="DHFR_1"/>
    <property type="match status" value="1"/>
</dbReference>
<dbReference type="EMBL" id="JAPQKS010000003">
    <property type="protein sequence ID" value="KAJ5238486.1"/>
    <property type="molecule type" value="Genomic_DNA"/>
</dbReference>
<dbReference type="SUPFAM" id="SSF53597">
    <property type="entry name" value="Dihydrofolate reductase-like"/>
    <property type="match status" value="1"/>
</dbReference>
<dbReference type="AlphaFoldDB" id="A0A9W9P5V1"/>
<dbReference type="GO" id="GO:0046655">
    <property type="term" value="P:folic acid metabolic process"/>
    <property type="evidence" value="ECO:0007669"/>
    <property type="project" value="TreeGrafter"/>
</dbReference>
<comment type="pathway">
    <text evidence="1">Cofactor biosynthesis; tetrahydrofolate biosynthesis; 5,6,7,8-tetrahydrofolate from 7,8-dihydrofolate: step 1/1.</text>
</comment>
<gene>
    <name evidence="9" type="ORF">N7468_003105</name>
</gene>
<dbReference type="InterPro" id="IPR012259">
    <property type="entry name" value="DHFR"/>
</dbReference>
<dbReference type="InterPro" id="IPR017925">
    <property type="entry name" value="DHFR_CS"/>
</dbReference>
<dbReference type="PANTHER" id="PTHR48069">
    <property type="entry name" value="DIHYDROFOLATE REDUCTASE"/>
    <property type="match status" value="1"/>
</dbReference>
<comment type="caution">
    <text evidence="9">The sequence shown here is derived from an EMBL/GenBank/DDBJ whole genome shotgun (WGS) entry which is preliminary data.</text>
</comment>
<dbReference type="GO" id="GO:0046654">
    <property type="term" value="P:tetrahydrofolate biosynthetic process"/>
    <property type="evidence" value="ECO:0007669"/>
    <property type="project" value="InterPro"/>
</dbReference>
<dbReference type="GO" id="GO:0046452">
    <property type="term" value="P:dihydrofolate metabolic process"/>
    <property type="evidence" value="ECO:0007669"/>
    <property type="project" value="TreeGrafter"/>
</dbReference>
<evidence type="ECO:0000259" key="8">
    <source>
        <dbReference type="PROSITE" id="PS51330"/>
    </source>
</evidence>
<dbReference type="GeneID" id="83199705"/>
<dbReference type="PANTHER" id="PTHR48069:SF3">
    <property type="entry name" value="DIHYDROFOLATE REDUCTASE"/>
    <property type="match status" value="1"/>
</dbReference>
<feature type="domain" description="DHFR" evidence="8">
    <location>
        <begin position="10"/>
        <end position="276"/>
    </location>
</feature>
<keyword evidence="5" id="KW-0521">NADP</keyword>
<dbReference type="InterPro" id="IPR001796">
    <property type="entry name" value="DHFR_dom"/>
</dbReference>
<evidence type="ECO:0000256" key="7">
    <source>
        <dbReference type="RuleBase" id="RU004474"/>
    </source>
</evidence>
<evidence type="ECO:0000256" key="2">
    <source>
        <dbReference type="ARBA" id="ARBA00012856"/>
    </source>
</evidence>
<protein>
    <recommendedName>
        <fullName evidence="3">Dihydrofolate reductase</fullName>
        <ecNumber evidence="2">1.5.1.3</ecNumber>
    </recommendedName>
</protein>
<evidence type="ECO:0000256" key="5">
    <source>
        <dbReference type="ARBA" id="ARBA00022857"/>
    </source>
</evidence>
<name>A0A9W9P5V1_9EURO</name>
<dbReference type="Pfam" id="PF00186">
    <property type="entry name" value="DHFR_1"/>
    <property type="match status" value="1"/>
</dbReference>
<dbReference type="OrthoDB" id="414698at2759"/>
<dbReference type="GO" id="GO:0004146">
    <property type="term" value="F:dihydrofolate reductase activity"/>
    <property type="evidence" value="ECO:0007669"/>
    <property type="project" value="UniProtKB-EC"/>
</dbReference>
<proteinExistence type="inferred from homology"/>
<sequence>MPSTTPPSLPLTLIVATTPVRVAPPTAFAEHEPSRTTVRLGIGLNGTLPWPRIKTDMSFFARVTSRPPVPGTTNAIIMGRKTYFSVPKSLRPLGKRISVVVTRDQSGSVRETVLEELLAKKGKMAAKKAEVEAQAPGEGERLDEEPVTDALVTPGLDAAVAELEKGHGKEGSLGKIYVIGGAEIYGATLRLKDEAGSALRDRPVRIVMTHVVKKPEATGVEEPIECDTFFPVDEFKEEDGWRSASPEEVSDWVGEKVTGEWIREGDFEVQMVGYERAR</sequence>
<reference evidence="9" key="1">
    <citation type="submission" date="2022-11" db="EMBL/GenBank/DDBJ databases">
        <authorList>
            <person name="Petersen C."/>
        </authorList>
    </citation>
    <scope>NUCLEOTIDE SEQUENCE</scope>
    <source>
        <strain evidence="9">IBT 19713</strain>
    </source>
</reference>
<dbReference type="Gene3D" id="3.40.430.10">
    <property type="entry name" value="Dihydrofolate Reductase, subunit A"/>
    <property type="match status" value="1"/>
</dbReference>
<dbReference type="EC" id="1.5.1.3" evidence="2"/>
<dbReference type="GO" id="GO:0006730">
    <property type="term" value="P:one-carbon metabolic process"/>
    <property type="evidence" value="ECO:0007669"/>
    <property type="project" value="UniProtKB-KW"/>
</dbReference>
<evidence type="ECO:0000313" key="9">
    <source>
        <dbReference type="EMBL" id="KAJ5238486.1"/>
    </source>
</evidence>
<organism evidence="9 10">
    <name type="scientific">Penicillium chermesinum</name>
    <dbReference type="NCBI Taxonomy" id="63820"/>
    <lineage>
        <taxon>Eukaryota</taxon>
        <taxon>Fungi</taxon>
        <taxon>Dikarya</taxon>
        <taxon>Ascomycota</taxon>
        <taxon>Pezizomycotina</taxon>
        <taxon>Eurotiomycetes</taxon>
        <taxon>Eurotiomycetidae</taxon>
        <taxon>Eurotiales</taxon>
        <taxon>Aspergillaceae</taxon>
        <taxon>Penicillium</taxon>
    </lineage>
</organism>
<accession>A0A9W9P5V1</accession>
<keyword evidence="6" id="KW-0560">Oxidoreductase</keyword>
<dbReference type="PROSITE" id="PS51330">
    <property type="entry name" value="DHFR_2"/>
    <property type="match status" value="1"/>
</dbReference>
<dbReference type="InterPro" id="IPR024072">
    <property type="entry name" value="DHFR-like_dom_sf"/>
</dbReference>
<evidence type="ECO:0000256" key="6">
    <source>
        <dbReference type="ARBA" id="ARBA00023002"/>
    </source>
</evidence>
<dbReference type="PRINTS" id="PR00070">
    <property type="entry name" value="DHFR"/>
</dbReference>